<dbReference type="AlphaFoldDB" id="A0A3A9ZHG4"/>
<feature type="domain" description="RNA polymerase sigma-70 region 2" evidence="7">
    <location>
        <begin position="34"/>
        <end position="94"/>
    </location>
</feature>
<evidence type="ECO:0000256" key="6">
    <source>
        <dbReference type="SAM" id="MobiDB-lite"/>
    </source>
</evidence>
<keyword evidence="2" id="KW-0805">Transcription regulation</keyword>
<protein>
    <submittedName>
        <fullName evidence="8">Sigma-70 family RNA polymerase sigma factor</fullName>
    </submittedName>
</protein>
<evidence type="ECO:0000256" key="5">
    <source>
        <dbReference type="ARBA" id="ARBA00023163"/>
    </source>
</evidence>
<dbReference type="Pfam" id="PF04542">
    <property type="entry name" value="Sigma70_r2"/>
    <property type="match status" value="1"/>
</dbReference>
<name>A0A3A9ZHG4_9ACTN</name>
<dbReference type="InterPro" id="IPR039425">
    <property type="entry name" value="RNA_pol_sigma-70-like"/>
</dbReference>
<evidence type="ECO:0000313" key="9">
    <source>
        <dbReference type="Proteomes" id="UP000272474"/>
    </source>
</evidence>
<dbReference type="InterPro" id="IPR007627">
    <property type="entry name" value="RNA_pol_sigma70_r2"/>
</dbReference>
<dbReference type="GO" id="GO:0003677">
    <property type="term" value="F:DNA binding"/>
    <property type="evidence" value="ECO:0007669"/>
    <property type="project" value="UniProtKB-KW"/>
</dbReference>
<comment type="similarity">
    <text evidence="1">Belongs to the sigma-70 factor family. ECF subfamily.</text>
</comment>
<keyword evidence="5" id="KW-0804">Transcription</keyword>
<keyword evidence="4" id="KW-0238">DNA-binding</keyword>
<sequence>MSWGKTAGGRMAEVGDDALLARARSGEDAAFAELYRRHAAAVRSHARLCCRDPHTAEDLAAEVFARTLRALRAGAGPRDSARAYLLTTVRRLAAQWSTGRGAAEQPVADVGERAEQCASEAQALSRADQSMAARAFHRLPDRWQEVLWHTAVEEEPLSEVAPLLGLSANAAAVLAFRAREGLREAYLQEHVNASLAGEANCREHAGLLGAYARKPSRRRGFQRLRRHLDSCDRCRSAYVELLDLNSTMRGLLPATLPVAAVGWFTAARLADSAPLAVPGVGLGAGAGAGAGAGIGVGAGAGGALGKLAVGATLALATGAVVTGSAPLTLHQAPEAPPAVSGAPQPPAGGAEGGGNLVDPVASPSRGPGRPATTAAAEGQESVEGGGTDAAGAGTGQPEGESGGGSGGGNGRGAQAAEEAQGQGGQGQGGQGQSETAQTEAAEGAAAQGNQGAENGNQGAENGNQGAENGNQGAGQGDPGVGNQGQGQGNGGGNGAGTGNQDRGNGNQGNGNQGNGNQERGNGNQGAGSQGRQPAHGIAANPEEAAPAPVPAADAGGAADAGAGPGAREGAGEGAGEEGPG</sequence>
<feature type="compositionally biased region" description="Gly residues" evidence="6">
    <location>
        <begin position="471"/>
        <end position="497"/>
    </location>
</feature>
<keyword evidence="3" id="KW-0731">Sigma factor</keyword>
<reference evidence="8 9" key="1">
    <citation type="journal article" date="2014" name="Int. J. Syst. Evol. Microbiol.">
        <title>Streptomyces hoynatensis sp. nov., isolated from deep marine sediment.</title>
        <authorList>
            <person name="Veyisoglu A."/>
            <person name="Sahin N."/>
        </authorList>
    </citation>
    <scope>NUCLEOTIDE SEQUENCE [LARGE SCALE GENOMIC DNA]</scope>
    <source>
        <strain evidence="8 9">KCTC 29097</strain>
    </source>
</reference>
<dbReference type="SUPFAM" id="SSF88946">
    <property type="entry name" value="Sigma2 domain of RNA polymerase sigma factors"/>
    <property type="match status" value="1"/>
</dbReference>
<feature type="compositionally biased region" description="Gly residues" evidence="6">
    <location>
        <begin position="421"/>
        <end position="431"/>
    </location>
</feature>
<evidence type="ECO:0000256" key="2">
    <source>
        <dbReference type="ARBA" id="ARBA00023015"/>
    </source>
</evidence>
<dbReference type="PANTHER" id="PTHR43133:SF8">
    <property type="entry name" value="RNA POLYMERASE SIGMA FACTOR HI_1459-RELATED"/>
    <property type="match status" value="1"/>
</dbReference>
<accession>A0A3A9ZHG4</accession>
<dbReference type="GO" id="GO:0006352">
    <property type="term" value="P:DNA-templated transcription initiation"/>
    <property type="evidence" value="ECO:0007669"/>
    <property type="project" value="InterPro"/>
</dbReference>
<dbReference type="EMBL" id="RBAL01000001">
    <property type="protein sequence ID" value="RKN47144.1"/>
    <property type="molecule type" value="Genomic_DNA"/>
</dbReference>
<feature type="compositionally biased region" description="Gly residues" evidence="6">
    <location>
        <begin position="562"/>
        <end position="580"/>
    </location>
</feature>
<dbReference type="NCBIfam" id="TIGR02937">
    <property type="entry name" value="sigma70-ECF"/>
    <property type="match status" value="1"/>
</dbReference>
<organism evidence="8 9">
    <name type="scientific">Streptomyces hoynatensis</name>
    <dbReference type="NCBI Taxonomy" id="1141874"/>
    <lineage>
        <taxon>Bacteria</taxon>
        <taxon>Bacillati</taxon>
        <taxon>Actinomycetota</taxon>
        <taxon>Actinomycetes</taxon>
        <taxon>Kitasatosporales</taxon>
        <taxon>Streptomycetaceae</taxon>
        <taxon>Streptomyces</taxon>
    </lineage>
</organism>
<dbReference type="GO" id="GO:0016987">
    <property type="term" value="F:sigma factor activity"/>
    <property type="evidence" value="ECO:0007669"/>
    <property type="project" value="UniProtKB-KW"/>
</dbReference>
<dbReference type="InterPro" id="IPR014284">
    <property type="entry name" value="RNA_pol_sigma-70_dom"/>
</dbReference>
<feature type="region of interest" description="Disordered" evidence="6">
    <location>
        <begin position="331"/>
        <end position="580"/>
    </location>
</feature>
<dbReference type="SUPFAM" id="SSF88659">
    <property type="entry name" value="Sigma3 and sigma4 domains of RNA polymerase sigma factors"/>
    <property type="match status" value="1"/>
</dbReference>
<dbReference type="InterPro" id="IPR013324">
    <property type="entry name" value="RNA_pol_sigma_r3/r4-like"/>
</dbReference>
<dbReference type="PANTHER" id="PTHR43133">
    <property type="entry name" value="RNA POLYMERASE ECF-TYPE SIGMA FACTO"/>
    <property type="match status" value="1"/>
</dbReference>
<evidence type="ECO:0000256" key="3">
    <source>
        <dbReference type="ARBA" id="ARBA00023082"/>
    </source>
</evidence>
<dbReference type="InterPro" id="IPR013325">
    <property type="entry name" value="RNA_pol_sigma_r2"/>
</dbReference>
<dbReference type="Proteomes" id="UP000272474">
    <property type="component" value="Unassembled WGS sequence"/>
</dbReference>
<dbReference type="InterPro" id="IPR036388">
    <property type="entry name" value="WH-like_DNA-bd_sf"/>
</dbReference>
<feature type="compositionally biased region" description="Low complexity" evidence="6">
    <location>
        <begin position="538"/>
        <end position="561"/>
    </location>
</feature>
<evidence type="ECO:0000259" key="7">
    <source>
        <dbReference type="Pfam" id="PF04542"/>
    </source>
</evidence>
<comment type="caution">
    <text evidence="8">The sequence shown here is derived from an EMBL/GenBank/DDBJ whole genome shotgun (WGS) entry which is preliminary data.</text>
</comment>
<dbReference type="Gene3D" id="1.10.1740.10">
    <property type="match status" value="1"/>
</dbReference>
<evidence type="ECO:0000313" key="8">
    <source>
        <dbReference type="EMBL" id="RKN47144.1"/>
    </source>
</evidence>
<evidence type="ECO:0000256" key="1">
    <source>
        <dbReference type="ARBA" id="ARBA00010641"/>
    </source>
</evidence>
<proteinExistence type="inferred from homology"/>
<feature type="compositionally biased region" description="Gly residues" evidence="6">
    <location>
        <begin position="383"/>
        <end position="411"/>
    </location>
</feature>
<dbReference type="Gene3D" id="1.10.10.10">
    <property type="entry name" value="Winged helix-like DNA-binding domain superfamily/Winged helix DNA-binding domain"/>
    <property type="match status" value="1"/>
</dbReference>
<feature type="compositionally biased region" description="Low complexity" evidence="6">
    <location>
        <begin position="432"/>
        <end position="470"/>
    </location>
</feature>
<gene>
    <name evidence="8" type="ORF">D7294_02940</name>
</gene>
<keyword evidence="9" id="KW-1185">Reference proteome</keyword>
<evidence type="ECO:0000256" key="4">
    <source>
        <dbReference type="ARBA" id="ARBA00023125"/>
    </source>
</evidence>